<proteinExistence type="predicted"/>
<keyword evidence="1" id="KW-0677">Repeat</keyword>
<protein>
    <recommendedName>
        <fullName evidence="5">Pentacotripeptide-repeat region of PRORP domain-containing protein</fullName>
    </recommendedName>
</protein>
<feature type="compositionally biased region" description="Low complexity" evidence="2">
    <location>
        <begin position="360"/>
        <end position="377"/>
    </location>
</feature>
<feature type="region of interest" description="Disordered" evidence="2">
    <location>
        <begin position="349"/>
        <end position="429"/>
    </location>
</feature>
<dbReference type="PANTHER" id="PTHR47447">
    <property type="entry name" value="OS03G0856100 PROTEIN"/>
    <property type="match status" value="1"/>
</dbReference>
<dbReference type="InterPro" id="IPR002885">
    <property type="entry name" value="PPR_rpt"/>
</dbReference>
<evidence type="ECO:0000313" key="4">
    <source>
        <dbReference type="Proteomes" id="UP000494363"/>
    </source>
</evidence>
<evidence type="ECO:0000256" key="2">
    <source>
        <dbReference type="SAM" id="MobiDB-lite"/>
    </source>
</evidence>
<dbReference type="Pfam" id="PF01535">
    <property type="entry name" value="PPR"/>
    <property type="match status" value="1"/>
</dbReference>
<reference evidence="3 4" key="1">
    <citation type="submission" date="2020-04" db="EMBL/GenBank/DDBJ databases">
        <authorList>
            <person name="De Canck E."/>
        </authorList>
    </citation>
    <scope>NUCLEOTIDE SEQUENCE [LARGE SCALE GENOMIC DNA]</scope>
    <source>
        <strain evidence="3 4">LMG 29542</strain>
    </source>
</reference>
<dbReference type="Pfam" id="PF13041">
    <property type="entry name" value="PPR_2"/>
    <property type="match status" value="1"/>
</dbReference>
<dbReference type="PROSITE" id="PS51375">
    <property type="entry name" value="PPR"/>
    <property type="match status" value="2"/>
</dbReference>
<evidence type="ECO:0000313" key="3">
    <source>
        <dbReference type="EMBL" id="CAB3774804.1"/>
    </source>
</evidence>
<evidence type="ECO:0008006" key="5">
    <source>
        <dbReference type="Google" id="ProtNLM"/>
    </source>
</evidence>
<dbReference type="Proteomes" id="UP000494363">
    <property type="component" value="Unassembled WGS sequence"/>
</dbReference>
<feature type="compositionally biased region" description="Basic and acidic residues" evidence="2">
    <location>
        <begin position="39"/>
        <end position="52"/>
    </location>
</feature>
<accession>A0A6J5F8H7</accession>
<gene>
    <name evidence="3" type="ORF">LMG29542_08186</name>
</gene>
<feature type="compositionally biased region" description="Low complexity" evidence="2">
    <location>
        <begin position="10"/>
        <end position="38"/>
    </location>
</feature>
<dbReference type="InterPro" id="IPR011990">
    <property type="entry name" value="TPR-like_helical_dom_sf"/>
</dbReference>
<sequence>MLPTPTRGLAAAPYPSPVQSPAAPAASSRAMPAASRVAPELDRLQVHARERNSASSRAYISSESRPAASRGAPRAVENEGIIRRFNRGKTGVDDVLRVTTACIIKLGDDHEGARACLEALQRCRHPQTGETVFPSTVTYSAAISACEKAARADDALSLFAHLQQHGPDRGVFPNTITYSAAISACEKAGRADDALSLFAHLQQHGAARGVLPNTITYTAAISACEKGNRRGETGRLLDDGITAGIFRPSLGFSAGKNMLDLHENAILISPAPSGRPAGAHPAVARAIFDRLLGQGVIDQTTRFVVGQHGQGSLQAAIDACMRQQGWVPVHPHNAQGRPNIGLLVAAPASASADGTGGTSTGRPAWASIPAPASAAGAGERDSPAPSPAGTQTHRQPLPGGARQADPPGAGSASAISWADKVRRAPASRK</sequence>
<dbReference type="PANTHER" id="PTHR47447:SF17">
    <property type="entry name" value="OS12G0638900 PROTEIN"/>
    <property type="match status" value="1"/>
</dbReference>
<name>A0A6J5F8H7_9BURK</name>
<keyword evidence="4" id="KW-1185">Reference proteome</keyword>
<feature type="region of interest" description="Disordered" evidence="2">
    <location>
        <begin position="1"/>
        <end position="74"/>
    </location>
</feature>
<dbReference type="EMBL" id="CADIKH010000175">
    <property type="protein sequence ID" value="CAB3774804.1"/>
    <property type="molecule type" value="Genomic_DNA"/>
</dbReference>
<evidence type="ECO:0000256" key="1">
    <source>
        <dbReference type="ARBA" id="ARBA00022737"/>
    </source>
</evidence>
<dbReference type="Gene3D" id="1.25.40.10">
    <property type="entry name" value="Tetratricopeptide repeat domain"/>
    <property type="match status" value="1"/>
</dbReference>
<dbReference type="AlphaFoldDB" id="A0A6J5F8H7"/>
<organism evidence="3 4">
    <name type="scientific">Paraburkholderia humisilvae</name>
    <dbReference type="NCBI Taxonomy" id="627669"/>
    <lineage>
        <taxon>Bacteria</taxon>
        <taxon>Pseudomonadati</taxon>
        <taxon>Pseudomonadota</taxon>
        <taxon>Betaproteobacteria</taxon>
        <taxon>Burkholderiales</taxon>
        <taxon>Burkholderiaceae</taxon>
        <taxon>Paraburkholderia</taxon>
    </lineage>
</organism>
<dbReference type="NCBIfam" id="TIGR00756">
    <property type="entry name" value="PPR"/>
    <property type="match status" value="1"/>
</dbReference>
<feature type="compositionally biased region" description="Low complexity" evidence="2">
    <location>
        <begin position="53"/>
        <end position="74"/>
    </location>
</feature>